<sequence length="262" mass="28445">MCLNTRTCYCEITRQSSVPLATFTFTVPKDAAMTSYRLGNEAVESPVVFQSTERMKPTLSTEWTAQDGNKNIAFWAGWAMPGMALDVSMLACKNCEIFDWEPTEEEGVYAFKVSFFDDSDRYAVVSVAEGAVTDPFGRPTLGEQKVLRLVAEAPYVTRFRASGEGSTTTVLMEFSKEVAPCGGNMVFAPADFPQYQVEMATASSAVRVNGRIVEVSVPTVSDTAYTTDISVPTLIGLLAEDVHLAVGELVLLLVGSLVLRNG</sequence>
<organism evidence="1 2">
    <name type="scientific">Blastocystis sp. subtype 1 (strain ATCC 50177 / NandII)</name>
    <dbReference type="NCBI Taxonomy" id="478820"/>
    <lineage>
        <taxon>Eukaryota</taxon>
        <taxon>Sar</taxon>
        <taxon>Stramenopiles</taxon>
        <taxon>Bigyra</taxon>
        <taxon>Opalozoa</taxon>
        <taxon>Opalinata</taxon>
        <taxon>Blastocystidae</taxon>
        <taxon>Blastocystis</taxon>
    </lineage>
</organism>
<evidence type="ECO:0000313" key="2">
    <source>
        <dbReference type="Proteomes" id="UP000078348"/>
    </source>
</evidence>
<reference evidence="1 2" key="1">
    <citation type="submission" date="2016-05" db="EMBL/GenBank/DDBJ databases">
        <title>Nuclear genome of Blastocystis sp. subtype 1 NandII.</title>
        <authorList>
            <person name="Gentekaki E."/>
            <person name="Curtis B."/>
            <person name="Stairs C."/>
            <person name="Eme L."/>
            <person name="Herman E."/>
            <person name="Klimes V."/>
            <person name="Arias M.C."/>
            <person name="Elias M."/>
            <person name="Hilliou F."/>
            <person name="Klute M."/>
            <person name="Malik S.-B."/>
            <person name="Pightling A."/>
            <person name="Rachubinski R."/>
            <person name="Salas D."/>
            <person name="Schlacht A."/>
            <person name="Suga H."/>
            <person name="Archibald J."/>
            <person name="Ball S.G."/>
            <person name="Clark G."/>
            <person name="Dacks J."/>
            <person name="Van Der Giezen M."/>
            <person name="Tsaousis A."/>
            <person name="Roger A."/>
        </authorList>
    </citation>
    <scope>NUCLEOTIDE SEQUENCE [LARGE SCALE GENOMIC DNA]</scope>
    <source>
        <strain evidence="2">ATCC 50177 / NandII</strain>
    </source>
</reference>
<dbReference type="AlphaFoldDB" id="A0A196S6K7"/>
<dbReference type="Proteomes" id="UP000078348">
    <property type="component" value="Unassembled WGS sequence"/>
</dbReference>
<protein>
    <submittedName>
        <fullName evidence="1">Uncharacterized protein</fullName>
    </submittedName>
</protein>
<comment type="caution">
    <text evidence="1">The sequence shown here is derived from an EMBL/GenBank/DDBJ whole genome shotgun (WGS) entry which is preliminary data.</text>
</comment>
<evidence type="ECO:0000313" key="1">
    <source>
        <dbReference type="EMBL" id="OAO12695.1"/>
    </source>
</evidence>
<dbReference type="EMBL" id="LXWW01000523">
    <property type="protein sequence ID" value="OAO12695.1"/>
    <property type="molecule type" value="Genomic_DNA"/>
</dbReference>
<name>A0A196S6K7_BLAHN</name>
<proteinExistence type="predicted"/>
<accession>A0A196S6K7</accession>
<gene>
    <name evidence="1" type="ORF">AV274_5609</name>
</gene>
<keyword evidence="2" id="KW-1185">Reference proteome</keyword>